<dbReference type="InterPro" id="IPR032675">
    <property type="entry name" value="LRR_dom_sf"/>
</dbReference>
<dbReference type="STRING" id="695850.A0A067BG71"/>
<dbReference type="InterPro" id="IPR001611">
    <property type="entry name" value="Leu-rich_rpt"/>
</dbReference>
<dbReference type="OrthoDB" id="2444812at2759"/>
<keyword evidence="5" id="KW-1185">Reference proteome</keyword>
<dbReference type="InterPro" id="IPR003591">
    <property type="entry name" value="Leu-rich_rpt_typical-subtyp"/>
</dbReference>
<accession>A0A067BG71</accession>
<dbReference type="SUPFAM" id="SSF52075">
    <property type="entry name" value="Outer arm dynein light chain 1"/>
    <property type="match status" value="1"/>
</dbReference>
<dbReference type="Pfam" id="PF13855">
    <property type="entry name" value="LRR_8"/>
    <property type="match status" value="1"/>
</dbReference>
<keyword evidence="2" id="KW-0677">Repeat</keyword>
<reference evidence="4 5" key="1">
    <citation type="journal article" date="2013" name="PLoS Genet.">
        <title>Distinctive expansion of potential virulence genes in the genome of the oomycete fish pathogen Saprolegnia parasitica.</title>
        <authorList>
            <person name="Jiang R.H."/>
            <person name="de Bruijn I."/>
            <person name="Haas B.J."/>
            <person name="Belmonte R."/>
            <person name="Lobach L."/>
            <person name="Christie J."/>
            <person name="van den Ackerveken G."/>
            <person name="Bottin A."/>
            <person name="Bulone V."/>
            <person name="Diaz-Moreno S.M."/>
            <person name="Dumas B."/>
            <person name="Fan L."/>
            <person name="Gaulin E."/>
            <person name="Govers F."/>
            <person name="Grenville-Briggs L.J."/>
            <person name="Horner N.R."/>
            <person name="Levin J.Z."/>
            <person name="Mammella M."/>
            <person name="Meijer H.J."/>
            <person name="Morris P."/>
            <person name="Nusbaum C."/>
            <person name="Oome S."/>
            <person name="Phillips A.J."/>
            <person name="van Rooyen D."/>
            <person name="Rzeszutek E."/>
            <person name="Saraiva M."/>
            <person name="Secombes C.J."/>
            <person name="Seidl M.F."/>
            <person name="Snel B."/>
            <person name="Stassen J.H."/>
            <person name="Sykes S."/>
            <person name="Tripathy S."/>
            <person name="van den Berg H."/>
            <person name="Vega-Arreguin J.C."/>
            <person name="Wawra S."/>
            <person name="Young S.K."/>
            <person name="Zeng Q."/>
            <person name="Dieguez-Uribeondo J."/>
            <person name="Russ C."/>
            <person name="Tyler B.M."/>
            <person name="van West P."/>
        </authorList>
    </citation>
    <scope>NUCLEOTIDE SEQUENCE [LARGE SCALE GENOMIC DNA]</scope>
    <source>
        <strain evidence="4 5">CBS 223.65</strain>
    </source>
</reference>
<dbReference type="Gene3D" id="3.80.10.10">
    <property type="entry name" value="Ribonuclease Inhibitor"/>
    <property type="match status" value="2"/>
</dbReference>
<proteinExistence type="predicted"/>
<feature type="non-terminal residue" evidence="4">
    <location>
        <position position="326"/>
    </location>
</feature>
<dbReference type="SMART" id="SM00365">
    <property type="entry name" value="LRR_SD22"/>
    <property type="match status" value="3"/>
</dbReference>
<dbReference type="Pfam" id="PF13516">
    <property type="entry name" value="LRR_6"/>
    <property type="match status" value="1"/>
</dbReference>
<gene>
    <name evidence="4" type="ORF">SPRG_18756</name>
</gene>
<dbReference type="GeneID" id="24140277"/>
<evidence type="ECO:0000256" key="1">
    <source>
        <dbReference type="ARBA" id="ARBA00022614"/>
    </source>
</evidence>
<feature type="region of interest" description="Disordered" evidence="3">
    <location>
        <begin position="77"/>
        <end position="116"/>
    </location>
</feature>
<dbReference type="RefSeq" id="XP_012213587.1">
    <property type="nucleotide sequence ID" value="XM_012358197.1"/>
</dbReference>
<dbReference type="PANTHER" id="PTHR46652">
    <property type="entry name" value="LEUCINE-RICH REPEAT AND IQ DOMAIN-CONTAINING PROTEIN 1-RELATED"/>
    <property type="match status" value="1"/>
</dbReference>
<dbReference type="EMBL" id="KK584625">
    <property type="protein sequence ID" value="KDO15705.1"/>
    <property type="molecule type" value="Genomic_DNA"/>
</dbReference>
<feature type="compositionally biased region" description="Polar residues" evidence="3">
    <location>
        <begin position="101"/>
        <end position="111"/>
    </location>
</feature>
<dbReference type="Proteomes" id="UP000030745">
    <property type="component" value="Unassembled WGS sequence"/>
</dbReference>
<dbReference type="PANTHER" id="PTHR46652:SF8">
    <property type="entry name" value="LEUCINE RICH REPEAT CONTAINING 23"/>
    <property type="match status" value="1"/>
</dbReference>
<evidence type="ECO:0008006" key="6">
    <source>
        <dbReference type="Google" id="ProtNLM"/>
    </source>
</evidence>
<dbReference type="SMART" id="SM00369">
    <property type="entry name" value="LRR_TYP"/>
    <property type="match status" value="4"/>
</dbReference>
<dbReference type="VEuPathDB" id="FungiDB:SPRG_18756"/>
<keyword evidence="1" id="KW-0433">Leucine-rich repeat</keyword>
<dbReference type="KEGG" id="spar:SPRG_18756"/>
<evidence type="ECO:0000256" key="3">
    <source>
        <dbReference type="SAM" id="MobiDB-lite"/>
    </source>
</evidence>
<protein>
    <recommendedName>
        <fullName evidence="6">U2A'/phosphoprotein 32 family A C-terminal domain-containing protein</fullName>
    </recommendedName>
</protein>
<name>A0A067BG71_SAPPC</name>
<feature type="region of interest" description="Disordered" evidence="3">
    <location>
        <begin position="1"/>
        <end position="27"/>
    </location>
</feature>
<dbReference type="AlphaFoldDB" id="A0A067BG71"/>
<evidence type="ECO:0000313" key="4">
    <source>
        <dbReference type="EMBL" id="KDO15705.1"/>
    </source>
</evidence>
<evidence type="ECO:0000313" key="5">
    <source>
        <dbReference type="Proteomes" id="UP000030745"/>
    </source>
</evidence>
<evidence type="ECO:0000256" key="2">
    <source>
        <dbReference type="ARBA" id="ARBA00022737"/>
    </source>
</evidence>
<organism evidence="4 5">
    <name type="scientific">Saprolegnia parasitica (strain CBS 223.65)</name>
    <dbReference type="NCBI Taxonomy" id="695850"/>
    <lineage>
        <taxon>Eukaryota</taxon>
        <taxon>Sar</taxon>
        <taxon>Stramenopiles</taxon>
        <taxon>Oomycota</taxon>
        <taxon>Saprolegniomycetes</taxon>
        <taxon>Saprolegniales</taxon>
        <taxon>Saprolegniaceae</taxon>
        <taxon>Saprolegnia</taxon>
    </lineage>
</organism>
<sequence length="326" mass="35689">MDPPALSPTTSLAADDCMSPLDVTPSTSPVAALVAPLPAPLLPPSSPPFAAFASTLVPSSPGRMNPVSERRFSLESLANGDDSDDDDPFELGAPPEESRSLETAASSTSEMTVVEDERCEVEATSSTPYTCEQQPAMYQGYERVAAKLQHPQMASTFQWASLFPDVPLSNVVALILCHNALESISFQDMQLRHLRVLDLSANKLHKLTPMDVQPLRQLEVLDLSFNAFRTIHGIEHLTHLKALNFAGNHIKAVKNLEFLEHLEILNLAQNEILTPQALRLLSLNKHLTHLNIDDNPVVSQGNHRHHSAHILNIIPTLRSLGCIHLA</sequence>
<dbReference type="InterPro" id="IPR050836">
    <property type="entry name" value="SDS22/Internalin_LRR"/>
</dbReference>
<dbReference type="PROSITE" id="PS51450">
    <property type="entry name" value="LRR"/>
    <property type="match status" value="3"/>
</dbReference>